<evidence type="ECO:0000313" key="2">
    <source>
        <dbReference type="EMBL" id="BAK33261.1"/>
    </source>
</evidence>
<dbReference type="GO" id="GO:0046503">
    <property type="term" value="P:glycerolipid catabolic process"/>
    <property type="evidence" value="ECO:0007669"/>
    <property type="project" value="TreeGrafter"/>
</dbReference>
<dbReference type="InterPro" id="IPR029058">
    <property type="entry name" value="AB_hydrolase_fold"/>
</dbReference>
<proteinExistence type="predicted"/>
<dbReference type="PANTHER" id="PTHR43433">
    <property type="entry name" value="HYDROLASE, ALPHA/BETA FOLD FAMILY PROTEIN"/>
    <property type="match status" value="1"/>
</dbReference>
<dbReference type="HOGENOM" id="CLU_2233430_0_0_11"/>
<dbReference type="KEGG" id="mph:MLP_02470"/>
<dbReference type="InterPro" id="IPR013595">
    <property type="entry name" value="Pept_S33_TAP-like_C"/>
</dbReference>
<dbReference type="EMBL" id="AP012204">
    <property type="protein sequence ID" value="BAK33261.1"/>
    <property type="molecule type" value="Genomic_DNA"/>
</dbReference>
<feature type="domain" description="Peptidase S33 tripeptidyl aminopeptidase-like C-terminal" evidence="1">
    <location>
        <begin position="44"/>
        <end position="84"/>
    </location>
</feature>
<dbReference type="eggNOG" id="COG2267">
    <property type="taxonomic scope" value="Bacteria"/>
</dbReference>
<protein>
    <submittedName>
        <fullName evidence="2">Putative esterase</fullName>
    </submittedName>
</protein>
<keyword evidence="3" id="KW-1185">Reference proteome</keyword>
<evidence type="ECO:0000259" key="1">
    <source>
        <dbReference type="Pfam" id="PF08386"/>
    </source>
</evidence>
<dbReference type="Pfam" id="PF08386">
    <property type="entry name" value="Abhydrolase_4"/>
    <property type="match status" value="1"/>
</dbReference>
<dbReference type="InterPro" id="IPR050471">
    <property type="entry name" value="AB_hydrolase"/>
</dbReference>
<name>F5XHW6_MICPN</name>
<sequence>MDEARLLAATAAAFRRARDPGGVARQFAAIQASGDRTERLRGIVAPTLVLHGDADPLVQLPGGQATATAIPGARLITFPGIGHDLPRPLWSRIIDEIAAHAAAAS</sequence>
<reference evidence="2 3" key="1">
    <citation type="submission" date="2011-05" db="EMBL/GenBank/DDBJ databases">
        <title>Whole genome sequence of Microlunatus phosphovorus NM-1.</title>
        <authorList>
            <person name="Hosoyama A."/>
            <person name="Sasaki K."/>
            <person name="Harada T."/>
            <person name="Igarashi R."/>
            <person name="Kawakoshi A."/>
            <person name="Sasagawa M."/>
            <person name="Fukada J."/>
            <person name="Nakamura S."/>
            <person name="Katano Y."/>
            <person name="Hanada S."/>
            <person name="Kamagata Y."/>
            <person name="Nakamura N."/>
            <person name="Yamazaki S."/>
            <person name="Fujita N."/>
        </authorList>
    </citation>
    <scope>NUCLEOTIDE SEQUENCE [LARGE SCALE GENOMIC DNA]</scope>
    <source>
        <strain evidence="3">ATCC 700054 / DSM 10555 / JCM 9379 / NBRC 101784 / NCIMB 13414 / VKM Ac-1990 / NM-1</strain>
    </source>
</reference>
<dbReference type="AlphaFoldDB" id="F5XHW6"/>
<accession>F5XHW6</accession>
<dbReference type="Gene3D" id="3.40.50.1820">
    <property type="entry name" value="alpha/beta hydrolase"/>
    <property type="match status" value="1"/>
</dbReference>
<gene>
    <name evidence="2" type="ordered locus">MLP_02470</name>
</gene>
<dbReference type="SUPFAM" id="SSF53474">
    <property type="entry name" value="alpha/beta-Hydrolases"/>
    <property type="match status" value="1"/>
</dbReference>
<dbReference type="STRING" id="1032480.MLP_02470"/>
<dbReference type="PANTHER" id="PTHR43433:SF5">
    <property type="entry name" value="AB HYDROLASE-1 DOMAIN-CONTAINING PROTEIN"/>
    <property type="match status" value="1"/>
</dbReference>
<dbReference type="Proteomes" id="UP000007947">
    <property type="component" value="Chromosome"/>
</dbReference>
<dbReference type="GO" id="GO:0004806">
    <property type="term" value="F:triacylglycerol lipase activity"/>
    <property type="evidence" value="ECO:0007669"/>
    <property type="project" value="TreeGrafter"/>
</dbReference>
<evidence type="ECO:0000313" key="3">
    <source>
        <dbReference type="Proteomes" id="UP000007947"/>
    </source>
</evidence>
<organism evidence="2 3">
    <name type="scientific">Microlunatus phosphovorus (strain ATCC 700054 / DSM 10555 / JCM 9379 / NBRC 101784 / NCIMB 13414 / VKM Ac-1990 / NM-1)</name>
    <dbReference type="NCBI Taxonomy" id="1032480"/>
    <lineage>
        <taxon>Bacteria</taxon>
        <taxon>Bacillati</taxon>
        <taxon>Actinomycetota</taxon>
        <taxon>Actinomycetes</taxon>
        <taxon>Propionibacteriales</taxon>
        <taxon>Propionibacteriaceae</taxon>
        <taxon>Microlunatus</taxon>
    </lineage>
</organism>